<dbReference type="SUPFAM" id="SSF53850">
    <property type="entry name" value="Periplasmic binding protein-like II"/>
    <property type="match status" value="1"/>
</dbReference>
<comment type="caution">
    <text evidence="4">The sequence shown here is derived from an EMBL/GenBank/DDBJ whole genome shotgun (WGS) entry which is preliminary data.</text>
</comment>
<feature type="domain" description="Solute-binding protein family 3/N-terminal" evidence="3">
    <location>
        <begin position="40"/>
        <end position="263"/>
    </location>
</feature>
<dbReference type="SMART" id="SM00062">
    <property type="entry name" value="PBPb"/>
    <property type="match status" value="1"/>
</dbReference>
<dbReference type="InterPro" id="IPR006311">
    <property type="entry name" value="TAT_signal"/>
</dbReference>
<dbReference type="Proteomes" id="UP000475385">
    <property type="component" value="Unassembled WGS sequence"/>
</dbReference>
<dbReference type="RefSeq" id="WP_164696040.1">
    <property type="nucleotide sequence ID" value="NZ_JAAIKB010000008.1"/>
</dbReference>
<sequence length="274" mass="29965">MTDRRRLFVGGAAAAAAGAALVTPTAASARPLEDVLRSQELRVGVNPTLPPRALFNERNQIDGFEPELAAAIAQKLGVRLALQAVGSPDRIPMVASGRIDFVMGAMSRTSERAKIIDYTVPVHSENYGILSVAGRGLTTLEALNRPEVTLAQVRGTTAIPYIARVIPRAQVLLLDNYPDRNRAIAQGRAQASFDGVDAVRFALRPFNQVQWDVTAVPEFGVTYSGLGVAKNNHSLRNWLNIALYELHNDGTIERLWEKWFDGPMLTKVPHSPFF</sequence>
<feature type="signal peptide" evidence="2">
    <location>
        <begin position="1"/>
        <end position="29"/>
    </location>
</feature>
<accession>A0A6M1LP26</accession>
<feature type="chain" id="PRO_5026960187" evidence="2">
    <location>
        <begin position="30"/>
        <end position="274"/>
    </location>
</feature>
<keyword evidence="1 2" id="KW-0732">Signal</keyword>
<dbReference type="EMBL" id="JAAIKB010000008">
    <property type="protein sequence ID" value="NGM22135.1"/>
    <property type="molecule type" value="Genomic_DNA"/>
</dbReference>
<dbReference type="PANTHER" id="PTHR35936">
    <property type="entry name" value="MEMBRANE-BOUND LYTIC MUREIN TRANSGLYCOSYLASE F"/>
    <property type="match status" value="1"/>
</dbReference>
<name>A0A6M1LP26_9PROT</name>
<evidence type="ECO:0000256" key="1">
    <source>
        <dbReference type="ARBA" id="ARBA00022729"/>
    </source>
</evidence>
<dbReference type="Pfam" id="PF00497">
    <property type="entry name" value="SBP_bac_3"/>
    <property type="match status" value="1"/>
</dbReference>
<organism evidence="4 5">
    <name type="scientific">Falsiroseomonas algicola</name>
    <dbReference type="NCBI Taxonomy" id="2716930"/>
    <lineage>
        <taxon>Bacteria</taxon>
        <taxon>Pseudomonadati</taxon>
        <taxon>Pseudomonadota</taxon>
        <taxon>Alphaproteobacteria</taxon>
        <taxon>Acetobacterales</taxon>
        <taxon>Roseomonadaceae</taxon>
        <taxon>Falsiroseomonas</taxon>
    </lineage>
</organism>
<gene>
    <name evidence="4" type="ORF">G3576_19100</name>
</gene>
<dbReference type="InterPro" id="IPR001638">
    <property type="entry name" value="Solute-binding_3/MltF_N"/>
</dbReference>
<dbReference type="PANTHER" id="PTHR35936:SF17">
    <property type="entry name" value="ARGININE-BINDING EXTRACELLULAR PROTEIN ARTP"/>
    <property type="match status" value="1"/>
</dbReference>
<dbReference type="PROSITE" id="PS51318">
    <property type="entry name" value="TAT"/>
    <property type="match status" value="1"/>
</dbReference>
<evidence type="ECO:0000313" key="5">
    <source>
        <dbReference type="Proteomes" id="UP000475385"/>
    </source>
</evidence>
<proteinExistence type="predicted"/>
<dbReference type="AlphaFoldDB" id="A0A6M1LP26"/>
<evidence type="ECO:0000256" key="2">
    <source>
        <dbReference type="SAM" id="SignalP"/>
    </source>
</evidence>
<keyword evidence="5" id="KW-1185">Reference proteome</keyword>
<evidence type="ECO:0000259" key="3">
    <source>
        <dbReference type="SMART" id="SM00062"/>
    </source>
</evidence>
<dbReference type="Gene3D" id="3.40.190.10">
    <property type="entry name" value="Periplasmic binding protein-like II"/>
    <property type="match status" value="2"/>
</dbReference>
<protein>
    <submittedName>
        <fullName evidence="4">Transporter substrate-binding domain-containing protein</fullName>
    </submittedName>
</protein>
<evidence type="ECO:0000313" key="4">
    <source>
        <dbReference type="EMBL" id="NGM22135.1"/>
    </source>
</evidence>
<reference evidence="4 5" key="1">
    <citation type="submission" date="2020-03" db="EMBL/GenBank/DDBJ databases">
        <title>Roseomonas stagni sp. nov., isolated from pond water in Japan.</title>
        <authorList>
            <person name="Furuhata K."/>
            <person name="Miyamoto H."/>
            <person name="Goto K."/>
        </authorList>
    </citation>
    <scope>NUCLEOTIDE SEQUENCE [LARGE SCALE GENOMIC DNA]</scope>
    <source>
        <strain evidence="4 5">PeD5</strain>
    </source>
</reference>